<dbReference type="CDD" id="cd00078">
    <property type="entry name" value="HECTc"/>
    <property type="match status" value="1"/>
</dbReference>
<dbReference type="FunFam" id="3.90.1750.10:FF:000079">
    <property type="entry name" value="E3 ubiquitin-protein ligase"/>
    <property type="match status" value="1"/>
</dbReference>
<feature type="compositionally biased region" description="Basic and acidic residues" evidence="8">
    <location>
        <begin position="595"/>
        <end position="604"/>
    </location>
</feature>
<dbReference type="InterPro" id="IPR040524">
    <property type="entry name" value="HECW1_helix"/>
</dbReference>
<evidence type="ECO:0000259" key="9">
    <source>
        <dbReference type="PROSITE" id="PS50004"/>
    </source>
</evidence>
<evidence type="ECO:0000313" key="12">
    <source>
        <dbReference type="EMBL" id="CAL1525973.1"/>
    </source>
</evidence>
<dbReference type="Pfam" id="PF00168">
    <property type="entry name" value="C2"/>
    <property type="match status" value="1"/>
</dbReference>
<feature type="compositionally biased region" description="Low complexity" evidence="8">
    <location>
        <begin position="584"/>
        <end position="593"/>
    </location>
</feature>
<dbReference type="PANTHER" id="PTHR11254:SF320">
    <property type="entry name" value="HECT-TYPE E3 UBIQUITIN TRANSFERASE"/>
    <property type="match status" value="1"/>
</dbReference>
<dbReference type="FunFam" id="3.30.2160.10:FF:000001">
    <property type="entry name" value="E3 ubiquitin-protein ligase NEDD4-like"/>
    <property type="match status" value="1"/>
</dbReference>
<dbReference type="InterPro" id="IPR036020">
    <property type="entry name" value="WW_dom_sf"/>
</dbReference>
<dbReference type="Pfam" id="PF00397">
    <property type="entry name" value="WW"/>
    <property type="match status" value="1"/>
</dbReference>
<dbReference type="SUPFAM" id="SSF49562">
    <property type="entry name" value="C2 domain (Calcium/lipid-binding domain, CaLB)"/>
    <property type="match status" value="1"/>
</dbReference>
<evidence type="ECO:0000256" key="4">
    <source>
        <dbReference type="ARBA" id="ARBA00022679"/>
    </source>
</evidence>
<dbReference type="GO" id="GO:0048814">
    <property type="term" value="P:regulation of dendrite morphogenesis"/>
    <property type="evidence" value="ECO:0007669"/>
    <property type="project" value="TreeGrafter"/>
</dbReference>
<dbReference type="PROSITE" id="PS50020">
    <property type="entry name" value="WW_DOMAIN_2"/>
    <property type="match status" value="2"/>
</dbReference>
<keyword evidence="13" id="KW-1185">Reference proteome</keyword>
<sequence length="1654" mass="184339">MAKMERASADYSSIDDLSLPRGASAALFRNEHSSILERSNSDSNLNMLSPQSWSSLSVDKTAFVLRGPGRSHDARVRVEWDIKEDVGAQDWIGLFNSGETNTSKFLDCKTRGSSGGARGTITWDLDAIEHLFSELKTVVCFKYISGTTEDVLATSPVITVSLVDGSLKSPKQLLSARDTTVDQGHFRLTLEDVHANNLKKGMFFNPDPYLKLQVLPHNPRDRVEEHHYQKQRSAVVPNTANPSWEAQKFSLKVFLSDLLEIEVKHKFSKSRPTMSRFLGRITIPLQTIMDRISAEQKAARFTLELMRKSPSDNVSGSIEFKANLHLLLRSLDTDSNKANGVLHRQSSLPSPLQRVDDLSLQSSHIRHRHTDPGLAAMNSLDVPSPRSCIKEEPIPNSLILTQTDNSSATSSLDETEQGAVADIVKNQDSLPDTESGSQFHLKSHLNSLDSGTSLSVICSNETSGESAEQDNQLCTPSGDTSEPHGGHLPGSFQNVQSDSGQSKSIPLLSNGMVASGGVDVEPISGADLDMTVQSAGSPGLNFLKSDAPLLPPRTYRVVAPPLPPRIQKTSAPPLPPRPLAVRPVKKVPPASSPHGTDHVRKIHDAPPPLPPRTYSPNECREGEAGDVFDTIHIVDSRSLREQELFPWGPPSPPISQSSTLAASSRSPAAHPSPNLVPGTSQHHSASTTRPNPLISRTDQSATSAHLAFVPLADKTVIPASAGHNGGSARPGIDDLAGSRGSIALSTVSEPPAIGSLQSSVASQKRRSVDGLSQIKALVPPRLQPRQRQLSSEERQQNRQQINQQLEQWTRKCKKTSNTPKPSSPDEQSSPPSFNECQEASARERLSPPLPQPRSSPPAGASSHRQADNVDSHTAIGPSSGSSSQVPTTSLTPAARDRSHDGGIQGADGGEPPRKRPIKYHRVDDRDDALPSGWEARVDSHGRIFYIDHVNRTTTWQRPQTGQQSVQRRPTLSSEQRQQLDRRYQSIRRTITQQNHQADTESVSSGDSNHLASGATNVPDNSPSLASPSEPATDRSERSVYKFPAVKFLTRPDFFPMLQVNENAMVEYNRTSKLKHMITKIRRDPQTFERYQHNRDLVAFVNLFCDTSKELPRRWEMKYDKTGKAFFIDHVLRTTTFMDPRLPTDVPLIDPHFLQTPPPRPPPPPPAIPTAYNEKVVLFLRQPNVDEILRERCPQYASSSSLREKVNKVAARGVEMLERFSNDIDLTLLLSLFENEIMSYVPIANRIEAANPMSPQGSPVPRIPGRVPAPYKRDFQAKLRSFYRKIESKGYGQGPGKLKLTVRRDHVLEDAFNKIMSTPKKELQKNKLYITFAGEEGLDYGGPSREFFFLLSRELFNPYYGLFEYSANDTYTVQVSPLSTFVENAHEWFRFSGRVLGLALVHQYLLDAFFTRPFYKALLRVPLSLEDVESLDMEFHQSLLWIKDNDISEVELDLTFSVSEEVFGQVTERELKPNGKNIIVTERNKKEYIEKMVKWRLERGVTEQTESLIRGFHEVLDARLVSVFDARELELVIAGTVEIDIGDWRRNTDYRSGYHDQHPVIQWFWEAIEKFDNERQLRLLQFVTGSSSIPYEGFSALRGSNGPRKFCIEKWGKVTSLPRAHTCFNRLDLPPYTSSEMLFEKLVMAVEETSTFGID</sequence>
<gene>
    <name evidence="12" type="ORF">GSLYS_00000150001</name>
</gene>
<dbReference type="GO" id="GO:0005737">
    <property type="term" value="C:cytoplasm"/>
    <property type="evidence" value="ECO:0007669"/>
    <property type="project" value="UniProtKB-ARBA"/>
</dbReference>
<proteinExistence type="predicted"/>
<feature type="domain" description="C2" evidence="9">
    <location>
        <begin position="168"/>
        <end position="298"/>
    </location>
</feature>
<evidence type="ECO:0000259" key="11">
    <source>
        <dbReference type="PROSITE" id="PS50237"/>
    </source>
</evidence>
<dbReference type="Gene3D" id="2.20.70.10">
    <property type="match status" value="2"/>
</dbReference>
<dbReference type="Gene3D" id="2.60.40.150">
    <property type="entry name" value="C2 domain"/>
    <property type="match status" value="1"/>
</dbReference>
<dbReference type="InterPro" id="IPR032348">
    <property type="entry name" value="HECW_N"/>
</dbReference>
<reference evidence="12 13" key="1">
    <citation type="submission" date="2024-04" db="EMBL/GenBank/DDBJ databases">
        <authorList>
            <consortium name="Genoscope - CEA"/>
            <person name="William W."/>
        </authorList>
    </citation>
    <scope>NUCLEOTIDE SEQUENCE [LARGE SCALE GENOMIC DNA]</scope>
</reference>
<dbReference type="EMBL" id="CAXITT010000001">
    <property type="protein sequence ID" value="CAL1525973.1"/>
    <property type="molecule type" value="Genomic_DNA"/>
</dbReference>
<dbReference type="PANTHER" id="PTHR11254">
    <property type="entry name" value="HECT DOMAIN UBIQUITIN-PROTEIN LIGASE"/>
    <property type="match status" value="1"/>
</dbReference>
<dbReference type="SUPFAM" id="SSF51045">
    <property type="entry name" value="WW domain"/>
    <property type="match status" value="2"/>
</dbReference>
<keyword evidence="4" id="KW-0808">Transferase</keyword>
<dbReference type="Proteomes" id="UP001497497">
    <property type="component" value="Unassembled WGS sequence"/>
</dbReference>
<dbReference type="SMART" id="SM00239">
    <property type="entry name" value="C2"/>
    <property type="match status" value="1"/>
</dbReference>
<dbReference type="InterPro" id="IPR035983">
    <property type="entry name" value="Hect_E3_ubiquitin_ligase"/>
</dbReference>
<name>A0AAV2GX69_LYMST</name>
<comment type="pathway">
    <text evidence="2">Protein modification; protein ubiquitination.</text>
</comment>
<dbReference type="Pfam" id="PF00632">
    <property type="entry name" value="HECT"/>
    <property type="match status" value="1"/>
</dbReference>
<feature type="compositionally biased region" description="Low complexity" evidence="8">
    <location>
        <begin position="876"/>
        <end position="889"/>
    </location>
</feature>
<dbReference type="GO" id="GO:0061630">
    <property type="term" value="F:ubiquitin protein ligase activity"/>
    <property type="evidence" value="ECO:0007669"/>
    <property type="project" value="UniProtKB-EC"/>
</dbReference>
<feature type="active site" description="Glycyl thioester intermediate" evidence="7">
    <location>
        <position position="1622"/>
    </location>
</feature>
<feature type="compositionally biased region" description="Polar residues" evidence="8">
    <location>
        <begin position="955"/>
        <end position="976"/>
    </location>
</feature>
<feature type="compositionally biased region" description="Low complexity" evidence="8">
    <location>
        <begin position="797"/>
        <end position="807"/>
    </location>
</feature>
<accession>A0AAV2GX69</accession>
<dbReference type="SUPFAM" id="SSF56204">
    <property type="entry name" value="Hect, E3 ligase catalytic domain"/>
    <property type="match status" value="1"/>
</dbReference>
<dbReference type="PROSITE" id="PS01159">
    <property type="entry name" value="WW_DOMAIN_1"/>
    <property type="match status" value="2"/>
</dbReference>
<dbReference type="Pfam" id="PF18436">
    <property type="entry name" value="HECW1_helix"/>
    <property type="match status" value="1"/>
</dbReference>
<feature type="domain" description="WW" evidence="10">
    <location>
        <begin position="1108"/>
        <end position="1141"/>
    </location>
</feature>
<evidence type="ECO:0000256" key="7">
    <source>
        <dbReference type="PROSITE-ProRule" id="PRU00104"/>
    </source>
</evidence>
<feature type="domain" description="HECT" evidence="11">
    <location>
        <begin position="1318"/>
        <end position="1654"/>
    </location>
</feature>
<dbReference type="SMART" id="SM00456">
    <property type="entry name" value="WW"/>
    <property type="match status" value="2"/>
</dbReference>
<feature type="region of interest" description="Disordered" evidence="8">
    <location>
        <begin position="754"/>
        <end position="932"/>
    </location>
</feature>
<dbReference type="FunFam" id="3.30.2410.10:FF:000002">
    <property type="entry name" value="E3 ubiquitin-protein ligase HECW2"/>
    <property type="match status" value="1"/>
</dbReference>
<organism evidence="12 13">
    <name type="scientific">Lymnaea stagnalis</name>
    <name type="common">Great pond snail</name>
    <name type="synonym">Helix stagnalis</name>
    <dbReference type="NCBI Taxonomy" id="6523"/>
    <lineage>
        <taxon>Eukaryota</taxon>
        <taxon>Metazoa</taxon>
        <taxon>Spiralia</taxon>
        <taxon>Lophotrochozoa</taxon>
        <taxon>Mollusca</taxon>
        <taxon>Gastropoda</taxon>
        <taxon>Heterobranchia</taxon>
        <taxon>Euthyneura</taxon>
        <taxon>Panpulmonata</taxon>
        <taxon>Hygrophila</taxon>
        <taxon>Lymnaeoidea</taxon>
        <taxon>Lymnaeidae</taxon>
        <taxon>Lymnaea</taxon>
    </lineage>
</organism>
<dbReference type="InterPro" id="IPR001202">
    <property type="entry name" value="WW_dom"/>
</dbReference>
<evidence type="ECO:0000256" key="6">
    <source>
        <dbReference type="ARBA" id="ARBA00022786"/>
    </source>
</evidence>
<evidence type="ECO:0000256" key="2">
    <source>
        <dbReference type="ARBA" id="ARBA00004906"/>
    </source>
</evidence>
<feature type="compositionally biased region" description="Polar residues" evidence="8">
    <location>
        <begin position="491"/>
        <end position="504"/>
    </location>
</feature>
<dbReference type="EC" id="2.3.2.26" evidence="3"/>
<evidence type="ECO:0000256" key="8">
    <source>
        <dbReference type="SAM" id="MobiDB-lite"/>
    </source>
</evidence>
<feature type="compositionally biased region" description="Polar residues" evidence="8">
    <location>
        <begin position="986"/>
        <end position="1026"/>
    </location>
</feature>
<dbReference type="InterPro" id="IPR035892">
    <property type="entry name" value="C2_domain_sf"/>
</dbReference>
<protein>
    <recommendedName>
        <fullName evidence="3">HECT-type E3 ubiquitin transferase</fullName>
        <ecNumber evidence="3">2.3.2.26</ecNumber>
    </recommendedName>
</protein>
<dbReference type="GO" id="GO:0016567">
    <property type="term" value="P:protein ubiquitination"/>
    <property type="evidence" value="ECO:0007669"/>
    <property type="project" value="TreeGrafter"/>
</dbReference>
<evidence type="ECO:0000313" key="13">
    <source>
        <dbReference type="Proteomes" id="UP001497497"/>
    </source>
</evidence>
<feature type="domain" description="WW" evidence="10">
    <location>
        <begin position="927"/>
        <end position="960"/>
    </location>
</feature>
<dbReference type="PROSITE" id="PS50004">
    <property type="entry name" value="C2"/>
    <property type="match status" value="1"/>
</dbReference>
<feature type="compositionally biased region" description="Low complexity" evidence="8">
    <location>
        <begin position="655"/>
        <end position="673"/>
    </location>
</feature>
<keyword evidence="6 7" id="KW-0833">Ubl conjugation pathway</keyword>
<dbReference type="SMART" id="SM00119">
    <property type="entry name" value="HECTc"/>
    <property type="match status" value="1"/>
</dbReference>
<dbReference type="GO" id="GO:0006511">
    <property type="term" value="P:ubiquitin-dependent protein catabolic process"/>
    <property type="evidence" value="ECO:0007669"/>
    <property type="project" value="TreeGrafter"/>
</dbReference>
<dbReference type="Gene3D" id="2.60.40.2840">
    <property type="match status" value="1"/>
</dbReference>
<dbReference type="Gene3D" id="3.30.2410.10">
    <property type="entry name" value="Hect, E3 ligase catalytic domain"/>
    <property type="match status" value="1"/>
</dbReference>
<dbReference type="CDD" id="cd00201">
    <property type="entry name" value="WW"/>
    <property type="match status" value="2"/>
</dbReference>
<dbReference type="Gene3D" id="3.90.1750.10">
    <property type="entry name" value="Hect, E3 ligase catalytic domains"/>
    <property type="match status" value="1"/>
</dbReference>
<comment type="catalytic activity">
    <reaction evidence="1">
        <text>S-ubiquitinyl-[E2 ubiquitin-conjugating enzyme]-L-cysteine + [acceptor protein]-L-lysine = [E2 ubiquitin-conjugating enzyme]-L-cysteine + N(6)-ubiquitinyl-[acceptor protein]-L-lysine.</text>
        <dbReference type="EC" id="2.3.2.26"/>
    </reaction>
</comment>
<feature type="compositionally biased region" description="Polar residues" evidence="8">
    <location>
        <begin position="398"/>
        <end position="412"/>
    </location>
</feature>
<feature type="compositionally biased region" description="Polar residues" evidence="8">
    <location>
        <begin position="459"/>
        <end position="480"/>
    </location>
</feature>
<dbReference type="InterPro" id="IPR000008">
    <property type="entry name" value="C2_dom"/>
</dbReference>
<feature type="region of interest" description="Disordered" evidence="8">
    <location>
        <begin position="643"/>
        <end position="699"/>
    </location>
</feature>
<dbReference type="Pfam" id="PF16562">
    <property type="entry name" value="HECW_N"/>
    <property type="match status" value="1"/>
</dbReference>
<comment type="caution">
    <text evidence="12">The sequence shown here is derived from an EMBL/GenBank/DDBJ whole genome shotgun (WGS) entry which is preliminary data.</text>
</comment>
<feature type="region of interest" description="Disordered" evidence="8">
    <location>
        <begin position="584"/>
        <end position="622"/>
    </location>
</feature>
<evidence type="ECO:0000256" key="1">
    <source>
        <dbReference type="ARBA" id="ARBA00000885"/>
    </source>
</evidence>
<keyword evidence="5" id="KW-0677">Repeat</keyword>
<dbReference type="InterPro" id="IPR000569">
    <property type="entry name" value="HECT_dom"/>
</dbReference>
<evidence type="ECO:0000259" key="10">
    <source>
        <dbReference type="PROSITE" id="PS50020"/>
    </source>
</evidence>
<dbReference type="PROSITE" id="PS50237">
    <property type="entry name" value="HECT"/>
    <property type="match status" value="1"/>
</dbReference>
<feature type="region of interest" description="Disordered" evidence="8">
    <location>
        <begin position="955"/>
        <end position="1036"/>
    </location>
</feature>
<feature type="region of interest" description="Disordered" evidence="8">
    <location>
        <begin position="459"/>
        <end position="508"/>
    </location>
</feature>
<dbReference type="Gene3D" id="3.30.2160.10">
    <property type="entry name" value="Hect, E3 ligase catalytic domain"/>
    <property type="match status" value="1"/>
</dbReference>
<feature type="compositionally biased region" description="Polar residues" evidence="8">
    <location>
        <begin position="677"/>
        <end position="699"/>
    </location>
</feature>
<feature type="region of interest" description="Disordered" evidence="8">
    <location>
        <begin position="393"/>
        <end position="416"/>
    </location>
</feature>
<dbReference type="FunFam" id="3.90.1750.10:FF:000036">
    <property type="entry name" value="E3 ubiquitin-protein ligase HECW2"/>
    <property type="match status" value="1"/>
</dbReference>
<dbReference type="InterPro" id="IPR050409">
    <property type="entry name" value="E3_ubiq-protein_ligase"/>
</dbReference>
<evidence type="ECO:0000256" key="5">
    <source>
        <dbReference type="ARBA" id="ARBA00022737"/>
    </source>
</evidence>
<evidence type="ECO:0000256" key="3">
    <source>
        <dbReference type="ARBA" id="ARBA00012485"/>
    </source>
</evidence>